<dbReference type="SUPFAM" id="SSF52172">
    <property type="entry name" value="CheY-like"/>
    <property type="match status" value="1"/>
</dbReference>
<feature type="domain" description="PAC" evidence="10">
    <location>
        <begin position="122"/>
        <end position="174"/>
    </location>
</feature>
<evidence type="ECO:0000259" key="7">
    <source>
        <dbReference type="PROSITE" id="PS50109"/>
    </source>
</evidence>
<evidence type="ECO:0000259" key="8">
    <source>
        <dbReference type="PROSITE" id="PS50110"/>
    </source>
</evidence>
<dbReference type="InterPro" id="IPR000014">
    <property type="entry name" value="PAS"/>
</dbReference>
<feature type="domain" description="PAC" evidence="10">
    <location>
        <begin position="367"/>
        <end position="421"/>
    </location>
</feature>
<comment type="caution">
    <text evidence="11">The sequence shown here is derived from an EMBL/GenBank/DDBJ whole genome shotgun (WGS) entry which is preliminary data.</text>
</comment>
<proteinExistence type="predicted"/>
<feature type="domain" description="PAS" evidence="9">
    <location>
        <begin position="295"/>
        <end position="366"/>
    </location>
</feature>
<dbReference type="InterPro" id="IPR036097">
    <property type="entry name" value="HisK_dim/P_sf"/>
</dbReference>
<keyword evidence="3" id="KW-0597">Phosphoprotein</keyword>
<dbReference type="NCBIfam" id="TIGR00229">
    <property type="entry name" value="sensory_box"/>
    <property type="match status" value="3"/>
</dbReference>
<dbReference type="PROSITE" id="PS50110">
    <property type="entry name" value="RESPONSE_REGULATORY"/>
    <property type="match status" value="1"/>
</dbReference>
<organism evidence="11">
    <name type="scientific">mine drainage metagenome</name>
    <dbReference type="NCBI Taxonomy" id="410659"/>
    <lineage>
        <taxon>unclassified sequences</taxon>
        <taxon>metagenomes</taxon>
        <taxon>ecological metagenomes</taxon>
    </lineage>
</organism>
<gene>
    <name evidence="11" type="primary">luxQ_3</name>
    <name evidence="11" type="ORF">GALL_12940</name>
</gene>
<dbReference type="Pfam" id="PF08447">
    <property type="entry name" value="PAS_3"/>
    <property type="match status" value="1"/>
</dbReference>
<dbReference type="Pfam" id="PF00512">
    <property type="entry name" value="HisKA"/>
    <property type="match status" value="1"/>
</dbReference>
<evidence type="ECO:0000256" key="4">
    <source>
        <dbReference type="ARBA" id="ARBA00022679"/>
    </source>
</evidence>
<keyword evidence="5 11" id="KW-0418">Kinase</keyword>
<dbReference type="SMART" id="SM00091">
    <property type="entry name" value="PAS"/>
    <property type="match status" value="3"/>
</dbReference>
<dbReference type="InterPro" id="IPR003594">
    <property type="entry name" value="HATPase_dom"/>
</dbReference>
<dbReference type="SMART" id="SM00448">
    <property type="entry name" value="REC"/>
    <property type="match status" value="1"/>
</dbReference>
<dbReference type="InterPro" id="IPR036890">
    <property type="entry name" value="HATPase_C_sf"/>
</dbReference>
<name>A0A1J5TDH9_9ZZZZ</name>
<dbReference type="FunFam" id="3.30.565.10:FF:000010">
    <property type="entry name" value="Sensor histidine kinase RcsC"/>
    <property type="match status" value="1"/>
</dbReference>
<comment type="catalytic activity">
    <reaction evidence="1">
        <text>ATP + protein L-histidine = ADP + protein N-phospho-L-histidine.</text>
        <dbReference type="EC" id="2.7.13.3"/>
    </reaction>
</comment>
<dbReference type="AlphaFoldDB" id="A0A1J5TDH9"/>
<dbReference type="CDD" id="cd00082">
    <property type="entry name" value="HisKA"/>
    <property type="match status" value="1"/>
</dbReference>
<evidence type="ECO:0000256" key="1">
    <source>
        <dbReference type="ARBA" id="ARBA00000085"/>
    </source>
</evidence>
<evidence type="ECO:0000256" key="6">
    <source>
        <dbReference type="SAM" id="MobiDB-lite"/>
    </source>
</evidence>
<dbReference type="PROSITE" id="PS50113">
    <property type="entry name" value="PAC"/>
    <property type="match status" value="2"/>
</dbReference>
<dbReference type="Pfam" id="PF08448">
    <property type="entry name" value="PAS_4"/>
    <property type="match status" value="1"/>
</dbReference>
<dbReference type="InterPro" id="IPR035965">
    <property type="entry name" value="PAS-like_dom_sf"/>
</dbReference>
<dbReference type="PROSITE" id="PS50109">
    <property type="entry name" value="HIS_KIN"/>
    <property type="match status" value="1"/>
</dbReference>
<dbReference type="InterPro" id="IPR013655">
    <property type="entry name" value="PAS_fold_3"/>
</dbReference>
<evidence type="ECO:0000256" key="5">
    <source>
        <dbReference type="ARBA" id="ARBA00022777"/>
    </source>
</evidence>
<dbReference type="SUPFAM" id="SSF55874">
    <property type="entry name" value="ATPase domain of HSP90 chaperone/DNA topoisomerase II/histidine kinase"/>
    <property type="match status" value="1"/>
</dbReference>
<dbReference type="GO" id="GO:0000155">
    <property type="term" value="F:phosphorelay sensor kinase activity"/>
    <property type="evidence" value="ECO:0007669"/>
    <property type="project" value="InterPro"/>
</dbReference>
<evidence type="ECO:0000259" key="9">
    <source>
        <dbReference type="PROSITE" id="PS50112"/>
    </source>
</evidence>
<dbReference type="SMART" id="SM00086">
    <property type="entry name" value="PAC"/>
    <property type="match status" value="2"/>
</dbReference>
<dbReference type="CDD" id="cd00130">
    <property type="entry name" value="PAS"/>
    <property type="match status" value="2"/>
</dbReference>
<evidence type="ECO:0000256" key="2">
    <source>
        <dbReference type="ARBA" id="ARBA00012438"/>
    </source>
</evidence>
<dbReference type="Gene3D" id="1.10.287.130">
    <property type="match status" value="1"/>
</dbReference>
<dbReference type="InterPro" id="IPR001789">
    <property type="entry name" value="Sig_transdc_resp-reg_receiver"/>
</dbReference>
<dbReference type="Pfam" id="PF13426">
    <property type="entry name" value="PAS_9"/>
    <property type="match status" value="1"/>
</dbReference>
<dbReference type="InterPro" id="IPR013656">
    <property type="entry name" value="PAS_4"/>
</dbReference>
<dbReference type="GO" id="GO:0016787">
    <property type="term" value="F:hydrolase activity"/>
    <property type="evidence" value="ECO:0007669"/>
    <property type="project" value="UniProtKB-KW"/>
</dbReference>
<dbReference type="PRINTS" id="PR00344">
    <property type="entry name" value="BCTRLSENSOR"/>
</dbReference>
<evidence type="ECO:0000313" key="11">
    <source>
        <dbReference type="EMBL" id="OIR18951.1"/>
    </source>
</evidence>
<dbReference type="InterPro" id="IPR004358">
    <property type="entry name" value="Sig_transdc_His_kin-like_C"/>
</dbReference>
<accession>A0A1J5TDH9</accession>
<feature type="domain" description="PAS" evidence="9">
    <location>
        <begin position="175"/>
        <end position="220"/>
    </location>
</feature>
<sequence>MKPPRRQSDNPPLAPRACAETTHRPKLAAPANGIFDRAPITPLAEIHQHLDTFLSASPVVFYTVQAQPPFRHTYISRNVERLLGHSAERLLAEADAWFSRIHPDDQPGVYSALPQLYGSERVECEYRFRTAAGAYRWIRDERCLIRDEQGRAIDVVGCWIDISTRKEAEELQRASEELFRSIFAQSPLAIELYDADGFLVDLNPACERLFGVADRPLRGRLNLFSDAHLPRDARERVLAGETVAYEAHVDLEYAGATALRHLACVLSPWRMPGASASGFLRQVQDVTTQRCTAAENQRLALVVQQTASLVVITDPQRRITWVNAAFERLTGYTLAEVAGRHPGELLQGPETNANTVAAIREGLVANRPVRAELVNYSKTGERYWVDMNIQPIFDGEGRVSQYIAVETDISAKKLLEQDLIRAREAAVAANRAKSAFLASMSHEIRTPLNAILGFSQLLQRGSLSQQQLDHLGIITRSGEHLLSVLNGIIELSRIEAGRLTLNPERCSLPDLVDDVTRLLRLKAAEKRLDFSVEGARTLPRAVLADAAKLRQLLINLLGNAIKFTTRGRVSLRLSAAMNGPGLSRLDIEVLDTGPGIAPEEMTLLFRHFSQTKLGRSSGSGSGLGLAISREFARLMGGDITAESRPGEGSVFRAHVMLEVCADSAPTVEPGHCRILHLEPGQPGCRVMVVDGHADGLLLLERMLGPLGFDVRTAADGDLAAAIAAGWQPAVVLLDFRLVQTAPNLVPSLRGSNPAAPTKILALGSSGLAEDRDAALASGADRFLAKPILEHELLEAVGELAGVRYVRSDAAATEANSETRTESDIPNLSLLPPELLERLRAATLRADLGLITEILDEADRTDPVAAPRLRALADRFDYESILSLLANPQRT</sequence>
<protein>
    <recommendedName>
        <fullName evidence="2">histidine kinase</fullName>
        <ecNumber evidence="2">2.7.13.3</ecNumber>
    </recommendedName>
</protein>
<evidence type="ECO:0000256" key="3">
    <source>
        <dbReference type="ARBA" id="ARBA00022553"/>
    </source>
</evidence>
<dbReference type="Gene3D" id="3.40.50.2300">
    <property type="match status" value="1"/>
</dbReference>
<reference evidence="11" key="1">
    <citation type="submission" date="2016-10" db="EMBL/GenBank/DDBJ databases">
        <title>Sequence of Gallionella enrichment culture.</title>
        <authorList>
            <person name="Poehlein A."/>
            <person name="Muehling M."/>
            <person name="Daniel R."/>
        </authorList>
    </citation>
    <scope>NUCLEOTIDE SEQUENCE</scope>
</reference>
<dbReference type="EMBL" id="MLJW01000002">
    <property type="protein sequence ID" value="OIR18951.1"/>
    <property type="molecule type" value="Genomic_DNA"/>
</dbReference>
<dbReference type="PANTHER" id="PTHR43047">
    <property type="entry name" value="TWO-COMPONENT HISTIDINE PROTEIN KINASE"/>
    <property type="match status" value="1"/>
</dbReference>
<dbReference type="SUPFAM" id="SSF47384">
    <property type="entry name" value="Homodimeric domain of signal transducing histidine kinase"/>
    <property type="match status" value="1"/>
</dbReference>
<dbReference type="SUPFAM" id="SSF55785">
    <property type="entry name" value="PYP-like sensor domain (PAS domain)"/>
    <property type="match status" value="3"/>
</dbReference>
<feature type="domain" description="Response regulatory" evidence="8">
    <location>
        <begin position="685"/>
        <end position="800"/>
    </location>
</feature>
<dbReference type="Gene3D" id="3.30.450.20">
    <property type="entry name" value="PAS domain"/>
    <property type="match status" value="3"/>
</dbReference>
<dbReference type="EC" id="2.7.13.3" evidence="2"/>
<dbReference type="InterPro" id="IPR001610">
    <property type="entry name" value="PAC"/>
</dbReference>
<dbReference type="PROSITE" id="PS50112">
    <property type="entry name" value="PAS"/>
    <property type="match status" value="3"/>
</dbReference>
<feature type="domain" description="PAS" evidence="9">
    <location>
        <begin position="73"/>
        <end position="120"/>
    </location>
</feature>
<dbReference type="Pfam" id="PF02518">
    <property type="entry name" value="HATPase_c"/>
    <property type="match status" value="1"/>
</dbReference>
<dbReference type="InterPro" id="IPR003661">
    <property type="entry name" value="HisK_dim/P_dom"/>
</dbReference>
<dbReference type="Pfam" id="PF00072">
    <property type="entry name" value="Response_reg"/>
    <property type="match status" value="1"/>
</dbReference>
<dbReference type="Gene3D" id="3.30.565.10">
    <property type="entry name" value="Histidine kinase-like ATPase, C-terminal domain"/>
    <property type="match status" value="1"/>
</dbReference>
<evidence type="ECO:0000259" key="10">
    <source>
        <dbReference type="PROSITE" id="PS50113"/>
    </source>
</evidence>
<feature type="region of interest" description="Disordered" evidence="6">
    <location>
        <begin position="1"/>
        <end position="30"/>
    </location>
</feature>
<dbReference type="SMART" id="SM00387">
    <property type="entry name" value="HATPase_c"/>
    <property type="match status" value="1"/>
</dbReference>
<dbReference type="InterPro" id="IPR005467">
    <property type="entry name" value="His_kinase_dom"/>
</dbReference>
<dbReference type="InterPro" id="IPR000700">
    <property type="entry name" value="PAS-assoc_C"/>
</dbReference>
<feature type="domain" description="Histidine kinase" evidence="7">
    <location>
        <begin position="439"/>
        <end position="659"/>
    </location>
</feature>
<dbReference type="SMART" id="SM00388">
    <property type="entry name" value="HisKA"/>
    <property type="match status" value="1"/>
</dbReference>
<keyword evidence="4 11" id="KW-0808">Transferase</keyword>
<keyword evidence="11" id="KW-0378">Hydrolase</keyword>
<dbReference type="InterPro" id="IPR011006">
    <property type="entry name" value="CheY-like_superfamily"/>
</dbReference>